<keyword evidence="1 4" id="KW-0560">Oxidoreductase</keyword>
<dbReference type="EMBL" id="WEGJ01000003">
    <property type="protein sequence ID" value="MQY11308.1"/>
    <property type="molecule type" value="Genomic_DNA"/>
</dbReference>
<evidence type="ECO:0000313" key="4">
    <source>
        <dbReference type="EMBL" id="MQY11308.1"/>
    </source>
</evidence>
<feature type="domain" description="Acetaldehyde dehydrogenase C-terminal" evidence="3">
    <location>
        <begin position="159"/>
        <end position="294"/>
    </location>
</feature>
<comment type="similarity">
    <text evidence="1">Belongs to the acetaldehyde dehydrogenase family.</text>
</comment>
<protein>
    <recommendedName>
        <fullName evidence="1">Acetaldehyde dehydrogenase</fullName>
        <ecNumber evidence="1">1.2.1.10</ecNumber>
    </recommendedName>
    <alternativeName>
        <fullName evidence="1">Acetaldehyde dehydrogenase [acetylating]</fullName>
    </alternativeName>
</protein>
<dbReference type="HAMAP" id="MF_01657">
    <property type="entry name" value="Ac_ald_DH_ac"/>
    <property type="match status" value="1"/>
</dbReference>
<sequence>MTAFPRGITPGPPAGHTGRTACPGQPREPDPDRRGRLSAAVIGAGLIGADLATKITRSEHLDLGLVVGRDVSTPGLHRLAKAGLPVTSDGVQALVERDEPFDVVFDATTATAHAEHDRLLAPYSCLVVDLTPSQVGRMIIPTVNGLDALSYRNVNMVSCGGQAAIPVLHAVAARHRIDYAEIVTTAASASIGRSTRLNLDEYIDTTQDAVREFSSVGEVKVMVNLSPAKPPVRFRVALTLLGADLTEESVRAAVGPVVERMRVFAAGYDVVTCSVADGRAFIAVEVAASGDRIPRYAGNLDLINSAALHVAEQYAAVHLSTVGAEMS</sequence>
<name>A0A7K0CCX2_9ACTN</name>
<comment type="caution">
    <text evidence="4">The sequence shown here is derived from an EMBL/GenBank/DDBJ whole genome shotgun (WGS) entry which is preliminary data.</text>
</comment>
<dbReference type="CDD" id="cd23933">
    <property type="entry name" value="ALDH_C"/>
    <property type="match status" value="1"/>
</dbReference>
<feature type="active site" description="Acyl-thioester intermediate" evidence="1">
    <location>
        <position position="159"/>
    </location>
</feature>
<reference evidence="4 5" key="1">
    <citation type="submission" date="2019-10" db="EMBL/GenBank/DDBJ databases">
        <title>Streptomyces smaragdinus sp. nov. and Streptomyces fabii sp. nov., isolated from the gut of fungus growing-termite Macrotermes natalensis.</title>
        <authorList>
            <person name="Schwitalla J."/>
            <person name="Benndorf R."/>
            <person name="Martin K."/>
            <person name="De Beer W."/>
            <person name="Kaster A.-K."/>
            <person name="Vollmers J."/>
            <person name="Poulsen M."/>
            <person name="Beemelmanns C."/>
        </authorList>
    </citation>
    <scope>NUCLEOTIDE SEQUENCE [LARGE SCALE GENOMIC DNA]</scope>
    <source>
        <strain evidence="4 5">RB5</strain>
    </source>
</reference>
<dbReference type="Gene3D" id="3.40.50.720">
    <property type="entry name" value="NAD(P)-binding Rossmann-like Domain"/>
    <property type="match status" value="1"/>
</dbReference>
<dbReference type="InterPro" id="IPR036291">
    <property type="entry name" value="NAD(P)-bd_dom_sf"/>
</dbReference>
<evidence type="ECO:0000256" key="1">
    <source>
        <dbReference type="HAMAP-Rule" id="MF_01657"/>
    </source>
</evidence>
<accession>A0A7K0CCX2</accession>
<dbReference type="GO" id="GO:0008774">
    <property type="term" value="F:acetaldehyde dehydrogenase (acetylating) activity"/>
    <property type="evidence" value="ECO:0007669"/>
    <property type="project" value="UniProtKB-UniRule"/>
</dbReference>
<keyword evidence="5" id="KW-1185">Reference proteome</keyword>
<comment type="catalytic activity">
    <reaction evidence="1">
        <text>acetaldehyde + NAD(+) + CoA = acetyl-CoA + NADH + H(+)</text>
        <dbReference type="Rhea" id="RHEA:23288"/>
        <dbReference type="ChEBI" id="CHEBI:15343"/>
        <dbReference type="ChEBI" id="CHEBI:15378"/>
        <dbReference type="ChEBI" id="CHEBI:57287"/>
        <dbReference type="ChEBI" id="CHEBI:57288"/>
        <dbReference type="ChEBI" id="CHEBI:57540"/>
        <dbReference type="ChEBI" id="CHEBI:57945"/>
        <dbReference type="EC" id="1.2.1.10"/>
    </reaction>
</comment>
<dbReference type="EC" id="1.2.1.10" evidence="1"/>
<feature type="region of interest" description="Disordered" evidence="2">
    <location>
        <begin position="1"/>
        <end position="35"/>
    </location>
</feature>
<dbReference type="Proteomes" id="UP000466345">
    <property type="component" value="Unassembled WGS sequence"/>
</dbReference>
<dbReference type="PIRSF" id="PIRSF015689">
    <property type="entry name" value="Actaldh_dh_actl"/>
    <property type="match status" value="1"/>
</dbReference>
<dbReference type="Pfam" id="PF09290">
    <property type="entry name" value="AcetDehyd-dimer"/>
    <property type="match status" value="1"/>
</dbReference>
<feature type="binding site" evidence="1">
    <location>
        <position position="299"/>
    </location>
    <ligand>
        <name>NAD(+)</name>
        <dbReference type="ChEBI" id="CHEBI:57540"/>
    </ligand>
</feature>
<proteinExistence type="inferred from homology"/>
<dbReference type="SUPFAM" id="SSF55347">
    <property type="entry name" value="Glyceraldehyde-3-phosphate dehydrogenase-like, C-terminal domain"/>
    <property type="match status" value="1"/>
</dbReference>
<organism evidence="4 5">
    <name type="scientific">Streptomyces smaragdinus</name>
    <dbReference type="NCBI Taxonomy" id="2585196"/>
    <lineage>
        <taxon>Bacteria</taxon>
        <taxon>Bacillati</taxon>
        <taxon>Actinomycetota</taxon>
        <taxon>Actinomycetes</taxon>
        <taxon>Kitasatosporales</taxon>
        <taxon>Streptomycetaceae</taxon>
        <taxon>Streptomyces</taxon>
    </lineage>
</organism>
<evidence type="ECO:0000259" key="3">
    <source>
        <dbReference type="Pfam" id="PF09290"/>
    </source>
</evidence>
<dbReference type="InterPro" id="IPR003361">
    <property type="entry name" value="Acetaldehyde_dehydrogenase"/>
</dbReference>
<gene>
    <name evidence="4" type="primary">bphJ_2</name>
    <name evidence="4" type="ORF">SRB5_14230</name>
</gene>
<dbReference type="InterPro" id="IPR015426">
    <property type="entry name" value="Acetylaldehyde_DH_C"/>
</dbReference>
<evidence type="ECO:0000256" key="2">
    <source>
        <dbReference type="SAM" id="MobiDB-lite"/>
    </source>
</evidence>
<keyword evidence="1" id="KW-0058">Aromatic hydrocarbons catabolism</keyword>
<dbReference type="AlphaFoldDB" id="A0A7K0CCX2"/>
<evidence type="ECO:0000313" key="5">
    <source>
        <dbReference type="Proteomes" id="UP000466345"/>
    </source>
</evidence>
<dbReference type="OrthoDB" id="9786743at2"/>
<dbReference type="NCBIfam" id="NF006157">
    <property type="entry name" value="PRK08300.1"/>
    <property type="match status" value="1"/>
</dbReference>
<comment type="caution">
    <text evidence="1">Lacks conserved residue(s) required for the propagation of feature annotation.</text>
</comment>
<dbReference type="Gene3D" id="3.30.360.10">
    <property type="entry name" value="Dihydrodipicolinate Reductase, domain 2"/>
    <property type="match status" value="1"/>
</dbReference>
<dbReference type="SUPFAM" id="SSF51735">
    <property type="entry name" value="NAD(P)-binding Rossmann-fold domains"/>
    <property type="match status" value="1"/>
</dbReference>
<keyword evidence="1" id="KW-0520">NAD</keyword>
<dbReference type="GO" id="GO:0051287">
    <property type="term" value="F:NAD binding"/>
    <property type="evidence" value="ECO:0007669"/>
    <property type="project" value="UniProtKB-UniRule"/>
</dbReference>